<organism evidence="4">
    <name type="scientific">Cucumis melo</name>
    <name type="common">Muskmelon</name>
    <dbReference type="NCBI Taxonomy" id="3656"/>
    <lineage>
        <taxon>Eukaryota</taxon>
        <taxon>Viridiplantae</taxon>
        <taxon>Streptophyta</taxon>
        <taxon>Embryophyta</taxon>
        <taxon>Tracheophyta</taxon>
        <taxon>Spermatophyta</taxon>
        <taxon>Magnoliopsida</taxon>
        <taxon>eudicotyledons</taxon>
        <taxon>Gunneridae</taxon>
        <taxon>Pentapetalae</taxon>
        <taxon>rosids</taxon>
        <taxon>fabids</taxon>
        <taxon>Cucurbitales</taxon>
        <taxon>Cucurbitaceae</taxon>
        <taxon>Benincaseae</taxon>
        <taxon>Cucumis</taxon>
    </lineage>
</organism>
<feature type="coiled-coil region" evidence="2">
    <location>
        <begin position="30"/>
        <end position="64"/>
    </location>
</feature>
<reference evidence="4" key="1">
    <citation type="submission" date="2023-03" db="UniProtKB">
        <authorList>
            <consortium name="EnsemblPlants"/>
        </authorList>
    </citation>
    <scope>IDENTIFICATION</scope>
</reference>
<dbReference type="Gramene" id="MELO3C011135.2.1">
    <property type="protein sequence ID" value="MELO3C011135.2.1"/>
    <property type="gene ID" value="MELO3C011135.2"/>
</dbReference>
<name>A0A9I9D073_CUCME</name>
<dbReference type="EnsemblPlants" id="MELO3C011135.2.1">
    <property type="protein sequence ID" value="MELO3C011135.2.1"/>
    <property type="gene ID" value="MELO3C011135.2"/>
</dbReference>
<dbReference type="InterPro" id="IPR004883">
    <property type="entry name" value="LOB"/>
</dbReference>
<evidence type="ECO:0000256" key="2">
    <source>
        <dbReference type="SAM" id="Coils"/>
    </source>
</evidence>
<keyword evidence="2" id="KW-0175">Coiled coil</keyword>
<dbReference type="SMR" id="A0A9I9D073"/>
<dbReference type="AlphaFoldDB" id="A0A9I9D073"/>
<evidence type="ECO:0000313" key="4">
    <source>
        <dbReference type="EnsemblPlants" id="MELO3C011135.2.1"/>
    </source>
</evidence>
<comment type="similarity">
    <text evidence="1">Belongs to the LOB domain-containing protein family.</text>
</comment>
<sequence length="96" mass="10509">MDVRGEAAETLYFEAKCRIEDPIYGCVGIISQLQYELHVAETQLAKTRAQIALLASNLQQAQHEAQAFAFDDPSSGPICIGLSTPAHWLHSSFSDS</sequence>
<dbReference type="PROSITE" id="PS50891">
    <property type="entry name" value="LOB"/>
    <property type="match status" value="1"/>
</dbReference>
<dbReference type="Pfam" id="PF03195">
    <property type="entry name" value="LOB"/>
    <property type="match status" value="1"/>
</dbReference>
<evidence type="ECO:0000256" key="1">
    <source>
        <dbReference type="ARBA" id="ARBA00005474"/>
    </source>
</evidence>
<dbReference type="PANTHER" id="PTHR31301">
    <property type="entry name" value="LOB DOMAIN-CONTAINING PROTEIN 4-RELATED"/>
    <property type="match status" value="1"/>
</dbReference>
<evidence type="ECO:0000259" key="3">
    <source>
        <dbReference type="PROSITE" id="PS50891"/>
    </source>
</evidence>
<protein>
    <recommendedName>
        <fullName evidence="3">LOB domain-containing protein</fullName>
    </recommendedName>
</protein>
<proteinExistence type="inferred from homology"/>
<feature type="domain" description="LOB" evidence="3">
    <location>
        <begin position="1"/>
        <end position="51"/>
    </location>
</feature>
<accession>A0A9I9D073</accession>
<dbReference type="PANTHER" id="PTHR31301:SF120">
    <property type="entry name" value="LOB DOMAIN-CONTAINING PROTEIN 23-RELATED"/>
    <property type="match status" value="1"/>
</dbReference>